<dbReference type="Gene3D" id="3.10.560.10">
    <property type="entry name" value="Outer membrane lipoprotein wza domain like"/>
    <property type="match status" value="1"/>
</dbReference>
<dbReference type="InterPro" id="IPR010994">
    <property type="entry name" value="RuvA_2-like"/>
</dbReference>
<dbReference type="Gene3D" id="1.10.150.320">
    <property type="entry name" value="Photosystem II 12 kDa extrinsic protein"/>
    <property type="match status" value="1"/>
</dbReference>
<dbReference type="PANTHER" id="PTHR21180">
    <property type="entry name" value="ENDONUCLEASE/EXONUCLEASE/PHOSPHATASE FAMILY DOMAIN-CONTAINING PROTEIN 1"/>
    <property type="match status" value="1"/>
</dbReference>
<dbReference type="InterPro" id="IPR004509">
    <property type="entry name" value="Competence_ComEA_HhH"/>
</dbReference>
<dbReference type="GO" id="GO:0006281">
    <property type="term" value="P:DNA repair"/>
    <property type="evidence" value="ECO:0007669"/>
    <property type="project" value="InterPro"/>
</dbReference>
<keyword evidence="1" id="KW-0812">Transmembrane</keyword>
<dbReference type="Pfam" id="PF12836">
    <property type="entry name" value="HHH_3"/>
    <property type="match status" value="1"/>
</dbReference>
<dbReference type="GO" id="GO:0015628">
    <property type="term" value="P:protein secretion by the type II secretion system"/>
    <property type="evidence" value="ECO:0007669"/>
    <property type="project" value="TreeGrafter"/>
</dbReference>
<dbReference type="SUPFAM" id="SSF47781">
    <property type="entry name" value="RuvA domain 2-like"/>
    <property type="match status" value="1"/>
</dbReference>
<sequence>MSLLDVKEKIGRIRFFIDKVKYKRGRHFYLTIFGLLFLIITLFTAVFINQKIEIKRKENILKSYYSENYTGGSKLNETTFYPDEIKIIADDGKEEYPRLDNLEDIKNSNDSEGSPQNGNTIKAYICGEVKNPGVYEIEDGARIIDLLELAGGQDENACLEIVNLAQTVVDGQRIYIPSQEEISGGNYLFFASNYLNDYNSSVNRTININTANLKELELLPGIGPVTANNIIEYRNKNGLFKMKEEIKNVTGIGEKKYEEIKQSISI</sequence>
<dbReference type="InterPro" id="IPR019554">
    <property type="entry name" value="Soluble_ligand-bd"/>
</dbReference>
<dbReference type="EMBL" id="BARU01001015">
    <property type="protein sequence ID" value="GAH28016.1"/>
    <property type="molecule type" value="Genomic_DNA"/>
</dbReference>
<dbReference type="Pfam" id="PF10531">
    <property type="entry name" value="SLBB"/>
    <property type="match status" value="1"/>
</dbReference>
<dbReference type="NCBIfam" id="TIGR00426">
    <property type="entry name" value="competence protein ComEA helix-hairpin-helix repeat region"/>
    <property type="match status" value="1"/>
</dbReference>
<dbReference type="GO" id="GO:0015627">
    <property type="term" value="C:type II protein secretion system complex"/>
    <property type="evidence" value="ECO:0007669"/>
    <property type="project" value="TreeGrafter"/>
</dbReference>
<protein>
    <recommendedName>
        <fullName evidence="2">Helix-hairpin-helix DNA-binding motif class 1 domain-containing protein</fullName>
    </recommendedName>
</protein>
<feature type="transmembrane region" description="Helical" evidence="1">
    <location>
        <begin position="28"/>
        <end position="48"/>
    </location>
</feature>
<reference evidence="3" key="1">
    <citation type="journal article" date="2014" name="Front. Microbiol.">
        <title>High frequency of phylogenetically diverse reductive dehalogenase-homologous genes in deep subseafloor sedimentary metagenomes.</title>
        <authorList>
            <person name="Kawai M."/>
            <person name="Futagami T."/>
            <person name="Toyoda A."/>
            <person name="Takaki Y."/>
            <person name="Nishi S."/>
            <person name="Hori S."/>
            <person name="Arai W."/>
            <person name="Tsubouchi T."/>
            <person name="Morono Y."/>
            <person name="Uchiyama I."/>
            <person name="Ito T."/>
            <person name="Fujiyama A."/>
            <person name="Inagaki F."/>
            <person name="Takami H."/>
        </authorList>
    </citation>
    <scope>NUCLEOTIDE SEQUENCE</scope>
    <source>
        <strain evidence="3">Expedition CK06-06</strain>
    </source>
</reference>
<evidence type="ECO:0000256" key="1">
    <source>
        <dbReference type="SAM" id="Phobius"/>
    </source>
</evidence>
<gene>
    <name evidence="3" type="ORF">S03H2_02889</name>
</gene>
<dbReference type="InterPro" id="IPR051675">
    <property type="entry name" value="Endo/Exo/Phosphatase_dom_1"/>
</dbReference>
<keyword evidence="1" id="KW-1133">Transmembrane helix</keyword>
<accession>X1E446</accession>
<comment type="caution">
    <text evidence="3">The sequence shown here is derived from an EMBL/GenBank/DDBJ whole genome shotgun (WGS) entry which is preliminary data.</text>
</comment>
<organism evidence="3">
    <name type="scientific">marine sediment metagenome</name>
    <dbReference type="NCBI Taxonomy" id="412755"/>
    <lineage>
        <taxon>unclassified sequences</taxon>
        <taxon>metagenomes</taxon>
        <taxon>ecological metagenomes</taxon>
    </lineage>
</organism>
<proteinExistence type="predicted"/>
<feature type="domain" description="Helix-hairpin-helix DNA-binding motif class 1" evidence="2">
    <location>
        <begin position="214"/>
        <end position="233"/>
    </location>
</feature>
<dbReference type="PANTHER" id="PTHR21180:SF32">
    <property type="entry name" value="ENDONUCLEASE_EXONUCLEASE_PHOSPHATASE FAMILY DOMAIN-CONTAINING PROTEIN 1"/>
    <property type="match status" value="1"/>
</dbReference>
<feature type="domain" description="Helix-hairpin-helix DNA-binding motif class 1" evidence="2">
    <location>
        <begin position="244"/>
        <end position="263"/>
    </location>
</feature>
<dbReference type="SMART" id="SM00278">
    <property type="entry name" value="HhH1"/>
    <property type="match status" value="2"/>
</dbReference>
<evidence type="ECO:0000313" key="3">
    <source>
        <dbReference type="EMBL" id="GAH28016.1"/>
    </source>
</evidence>
<dbReference type="InterPro" id="IPR003583">
    <property type="entry name" value="Hlx-hairpin-Hlx_DNA-bd_motif"/>
</dbReference>
<name>X1E446_9ZZZZ</name>
<evidence type="ECO:0000259" key="2">
    <source>
        <dbReference type="SMART" id="SM00278"/>
    </source>
</evidence>
<dbReference type="GO" id="GO:0003677">
    <property type="term" value="F:DNA binding"/>
    <property type="evidence" value="ECO:0007669"/>
    <property type="project" value="InterPro"/>
</dbReference>
<keyword evidence="1" id="KW-0472">Membrane</keyword>
<dbReference type="AlphaFoldDB" id="X1E446"/>